<keyword evidence="2" id="KW-1185">Reference proteome</keyword>
<reference evidence="2" key="1">
    <citation type="journal article" date="2022" name="Mol. Ecol. Resour.">
        <title>The genomes of chicory, endive, great burdock and yacon provide insights into Asteraceae palaeo-polyploidization history and plant inulin production.</title>
        <authorList>
            <person name="Fan W."/>
            <person name="Wang S."/>
            <person name="Wang H."/>
            <person name="Wang A."/>
            <person name="Jiang F."/>
            <person name="Liu H."/>
            <person name="Zhao H."/>
            <person name="Xu D."/>
            <person name="Zhang Y."/>
        </authorList>
    </citation>
    <scope>NUCLEOTIDE SEQUENCE [LARGE SCALE GENOMIC DNA]</scope>
    <source>
        <strain evidence="2">cv. Niubang</strain>
    </source>
</reference>
<accession>A0ACB9C1F4</accession>
<gene>
    <name evidence="1" type="ORF">L6452_16764</name>
</gene>
<reference evidence="1 2" key="2">
    <citation type="journal article" date="2022" name="Mol. Ecol. Resour.">
        <title>The genomes of chicory, endive, great burdock and yacon provide insights into Asteraceae paleo-polyploidization history and plant inulin production.</title>
        <authorList>
            <person name="Fan W."/>
            <person name="Wang S."/>
            <person name="Wang H."/>
            <person name="Wang A."/>
            <person name="Jiang F."/>
            <person name="Liu H."/>
            <person name="Zhao H."/>
            <person name="Xu D."/>
            <person name="Zhang Y."/>
        </authorList>
    </citation>
    <scope>NUCLEOTIDE SEQUENCE [LARGE SCALE GENOMIC DNA]</scope>
    <source>
        <strain evidence="2">cv. Niubang</strain>
    </source>
</reference>
<sequence length="294" mass="32636">MTDRVYPSSKTNGNTKGTTTTAATTTTATNPRLPPPPSKTQIQKPTPNRHPHRPNPINNQQSHRRRNRSRSRSRRGCFCLCCFWSILIIILLLLIATVAGCILYLLYHPHRPTFSIAALKISEFNLTTTADDTTRLTSRLNLTISTRNPNKKIIFFYDPIAITCLSADETQIANGSFANSIVSNPNNITIIRSSLYSNSMLLDTEMVNHMRSDLKKKSGLPLKILLDTEAQVKIESIKSKKIGIRIKCEGIHSLIPKGGGGKSRNSSSSSSVSATVSAAKCKLDLRVKIWKWTF</sequence>
<protein>
    <submittedName>
        <fullName evidence="1">Uncharacterized protein</fullName>
    </submittedName>
</protein>
<comment type="caution">
    <text evidence="1">The sequence shown here is derived from an EMBL/GenBank/DDBJ whole genome shotgun (WGS) entry which is preliminary data.</text>
</comment>
<proteinExistence type="predicted"/>
<evidence type="ECO:0000313" key="1">
    <source>
        <dbReference type="EMBL" id="KAI3728134.1"/>
    </source>
</evidence>
<name>A0ACB9C1F4_ARCLA</name>
<dbReference type="Proteomes" id="UP001055879">
    <property type="component" value="Linkage Group LG05"/>
</dbReference>
<organism evidence="1 2">
    <name type="scientific">Arctium lappa</name>
    <name type="common">Greater burdock</name>
    <name type="synonym">Lappa major</name>
    <dbReference type="NCBI Taxonomy" id="4217"/>
    <lineage>
        <taxon>Eukaryota</taxon>
        <taxon>Viridiplantae</taxon>
        <taxon>Streptophyta</taxon>
        <taxon>Embryophyta</taxon>
        <taxon>Tracheophyta</taxon>
        <taxon>Spermatophyta</taxon>
        <taxon>Magnoliopsida</taxon>
        <taxon>eudicotyledons</taxon>
        <taxon>Gunneridae</taxon>
        <taxon>Pentapetalae</taxon>
        <taxon>asterids</taxon>
        <taxon>campanulids</taxon>
        <taxon>Asterales</taxon>
        <taxon>Asteraceae</taxon>
        <taxon>Carduoideae</taxon>
        <taxon>Cardueae</taxon>
        <taxon>Arctiinae</taxon>
        <taxon>Arctium</taxon>
    </lineage>
</organism>
<dbReference type="EMBL" id="CM042051">
    <property type="protein sequence ID" value="KAI3728134.1"/>
    <property type="molecule type" value="Genomic_DNA"/>
</dbReference>
<evidence type="ECO:0000313" key="2">
    <source>
        <dbReference type="Proteomes" id="UP001055879"/>
    </source>
</evidence>